<dbReference type="EMBL" id="AVOT02083751">
    <property type="protein sequence ID" value="MBW0569082.1"/>
    <property type="molecule type" value="Genomic_DNA"/>
</dbReference>
<name>A0A9Q3JUX2_9BASI</name>
<evidence type="ECO:0000313" key="2">
    <source>
        <dbReference type="Proteomes" id="UP000765509"/>
    </source>
</evidence>
<protein>
    <submittedName>
        <fullName evidence="1">Uncharacterized protein</fullName>
    </submittedName>
</protein>
<dbReference type="Proteomes" id="UP000765509">
    <property type="component" value="Unassembled WGS sequence"/>
</dbReference>
<organism evidence="1 2">
    <name type="scientific">Austropuccinia psidii MF-1</name>
    <dbReference type="NCBI Taxonomy" id="1389203"/>
    <lineage>
        <taxon>Eukaryota</taxon>
        <taxon>Fungi</taxon>
        <taxon>Dikarya</taxon>
        <taxon>Basidiomycota</taxon>
        <taxon>Pucciniomycotina</taxon>
        <taxon>Pucciniomycetes</taxon>
        <taxon>Pucciniales</taxon>
        <taxon>Sphaerophragmiaceae</taxon>
        <taxon>Austropuccinia</taxon>
    </lineage>
</organism>
<sequence length="158" mass="18426">MAEETGHGGRVKSSKKYSNGTQICQKAMSFENDKYLVDKDPYEWCLRPSKRLKAIDCQMNIQIRNHKLLIQMPEELEHAMKCRFNHNSTLDDIENTLQDLRKKTNIGKEASYESSGFKEKQPFRVEFKDKIRERVAEVAKKKALVTTVVQQTTCKVWI</sequence>
<proteinExistence type="predicted"/>
<comment type="caution">
    <text evidence="1">The sequence shown here is derived from an EMBL/GenBank/DDBJ whole genome shotgun (WGS) entry which is preliminary data.</text>
</comment>
<accession>A0A9Q3JUX2</accession>
<dbReference type="AlphaFoldDB" id="A0A9Q3JUX2"/>
<gene>
    <name evidence="1" type="ORF">O181_108797</name>
</gene>
<keyword evidence="2" id="KW-1185">Reference proteome</keyword>
<evidence type="ECO:0000313" key="1">
    <source>
        <dbReference type="EMBL" id="MBW0569082.1"/>
    </source>
</evidence>
<reference evidence="1" key="1">
    <citation type="submission" date="2021-03" db="EMBL/GenBank/DDBJ databases">
        <title>Draft genome sequence of rust myrtle Austropuccinia psidii MF-1, a brazilian biotype.</title>
        <authorList>
            <person name="Quecine M.C."/>
            <person name="Pachon D.M.R."/>
            <person name="Bonatelli M.L."/>
            <person name="Correr F.H."/>
            <person name="Franceschini L.M."/>
            <person name="Leite T.F."/>
            <person name="Margarido G.R.A."/>
            <person name="Almeida C.A."/>
            <person name="Ferrarezi J.A."/>
            <person name="Labate C.A."/>
        </authorList>
    </citation>
    <scope>NUCLEOTIDE SEQUENCE</scope>
    <source>
        <strain evidence="1">MF-1</strain>
    </source>
</reference>